<evidence type="ECO:0000313" key="2">
    <source>
        <dbReference type="Proteomes" id="UP000595948"/>
    </source>
</evidence>
<protein>
    <submittedName>
        <fullName evidence="1">Uncharacterized protein</fullName>
    </submittedName>
</protein>
<name>A0A7T4IUD5_STROR</name>
<organism evidence="1 2">
    <name type="scientific">Streptococcus oralis</name>
    <dbReference type="NCBI Taxonomy" id="1303"/>
    <lineage>
        <taxon>Bacteria</taxon>
        <taxon>Bacillati</taxon>
        <taxon>Bacillota</taxon>
        <taxon>Bacilli</taxon>
        <taxon>Lactobacillales</taxon>
        <taxon>Streptococcaceae</taxon>
        <taxon>Streptococcus</taxon>
    </lineage>
</organism>
<dbReference type="EMBL" id="CP066059">
    <property type="protein sequence ID" value="QQC36283.1"/>
    <property type="molecule type" value="Genomic_DNA"/>
</dbReference>
<accession>A0A7T4IUD5</accession>
<dbReference type="Proteomes" id="UP000595948">
    <property type="component" value="Chromosome"/>
</dbReference>
<sequence length="360" mass="42976">MELKQMLYQLNNSNDDFDRFEISIPFLPILSSICLAWVEKFEKHKEIVNLPDIKGIDFVTLLKKVRISFKLYSDKRVLRAFKMLNNSAEKRKKILETDYNFFQKFVISIVGQKDLGIFTIDDIPYGNTSQLSIYLEEIFVQNNFDTLNKWVLNNREFLIDYSRTLTTFINSITIEFEEKFLIDPTLEINVTNCKLSYMDKFLMDTKRRNILLGKVPLEAQLQLFNVLCQNNFINIVVPEIFMKTGSLLYRLKLQTYLVSVNTIKNFYKRFSKLLNPLLGKNIEEIIECKEKYFLENTQFRNNIFHYSLTEISSKNFLRYKYYFRAVIESYVEMSFDDFIKMIDEETEKINVIIEKIIIFR</sequence>
<reference evidence="1 2" key="1">
    <citation type="submission" date="2020-12" db="EMBL/GenBank/DDBJ databases">
        <title>FDA dAtabase for Regulatory Grade micrObial Sequences (FDA-ARGOS): Supporting development and validation of Infectious Disease Dx tests.</title>
        <authorList>
            <person name="Sproer C."/>
            <person name="Gronow S."/>
            <person name="Severitt S."/>
            <person name="Schroder I."/>
            <person name="Tallon L."/>
            <person name="Sadzewicz L."/>
            <person name="Zhao X."/>
            <person name="Boylan J."/>
            <person name="Ott S."/>
            <person name="Bowen H."/>
            <person name="Vavikolanu K."/>
            <person name="Mehta A."/>
            <person name="Aluvathingal J."/>
            <person name="Nadendla S."/>
            <person name="Lowell S."/>
            <person name="Myers T."/>
            <person name="Yan Y."/>
            <person name="Sichtig H."/>
        </authorList>
    </citation>
    <scope>NUCLEOTIDE SEQUENCE [LARGE SCALE GENOMIC DNA]</scope>
    <source>
        <strain evidence="1 2">FDAARGOS_1021</strain>
    </source>
</reference>
<evidence type="ECO:0000313" key="1">
    <source>
        <dbReference type="EMBL" id="QQC36283.1"/>
    </source>
</evidence>
<dbReference type="AlphaFoldDB" id="A0A7T4IUD5"/>
<proteinExistence type="predicted"/>
<gene>
    <name evidence="1" type="ORF">I6H78_03185</name>
</gene>